<comment type="similarity">
    <text evidence="2">Belongs to the fatty acid desaturase type 2 family.</text>
</comment>
<organism evidence="14 15">
    <name type="scientific">Pinibacter aurantiacus</name>
    <dbReference type="NCBI Taxonomy" id="2851599"/>
    <lineage>
        <taxon>Bacteria</taxon>
        <taxon>Pseudomonadati</taxon>
        <taxon>Bacteroidota</taxon>
        <taxon>Chitinophagia</taxon>
        <taxon>Chitinophagales</taxon>
        <taxon>Chitinophagaceae</taxon>
        <taxon>Pinibacter</taxon>
    </lineage>
</organism>
<dbReference type="InterPro" id="IPR015876">
    <property type="entry name" value="Acyl-CoA_DS"/>
</dbReference>
<keyword evidence="8" id="KW-0408">Iron</keyword>
<keyword evidence="3" id="KW-0444">Lipid biosynthesis</keyword>
<keyword evidence="10 12" id="KW-0472">Membrane</keyword>
<dbReference type="PANTHER" id="PTHR11351">
    <property type="entry name" value="ACYL-COA DESATURASE"/>
    <property type="match status" value="1"/>
</dbReference>
<evidence type="ECO:0000313" key="15">
    <source>
        <dbReference type="Proteomes" id="UP000812270"/>
    </source>
</evidence>
<comment type="subcellular location">
    <subcellularLocation>
        <location evidence="1">Membrane</location>
        <topology evidence="1">Multi-pass membrane protein</topology>
    </subcellularLocation>
</comment>
<dbReference type="AlphaFoldDB" id="A0A9E2S9R7"/>
<name>A0A9E2S9R7_9BACT</name>
<evidence type="ECO:0000256" key="10">
    <source>
        <dbReference type="ARBA" id="ARBA00023136"/>
    </source>
</evidence>
<keyword evidence="5" id="KW-0276">Fatty acid metabolism</keyword>
<accession>A0A9E2S9R7</accession>
<evidence type="ECO:0000256" key="12">
    <source>
        <dbReference type="SAM" id="Phobius"/>
    </source>
</evidence>
<dbReference type="GO" id="GO:0016717">
    <property type="term" value="F:oxidoreductase activity, acting on paired donors, with oxidation of a pair of donors resulting in the reduction of molecular oxygen to two molecules of water"/>
    <property type="evidence" value="ECO:0007669"/>
    <property type="project" value="InterPro"/>
</dbReference>
<dbReference type="Pfam" id="PF00487">
    <property type="entry name" value="FA_desaturase"/>
    <property type="match status" value="1"/>
</dbReference>
<evidence type="ECO:0000256" key="6">
    <source>
        <dbReference type="ARBA" id="ARBA00022989"/>
    </source>
</evidence>
<keyword evidence="6 12" id="KW-1133">Transmembrane helix</keyword>
<dbReference type="Proteomes" id="UP000812270">
    <property type="component" value="Unassembled WGS sequence"/>
</dbReference>
<evidence type="ECO:0000256" key="7">
    <source>
        <dbReference type="ARBA" id="ARBA00023002"/>
    </source>
</evidence>
<evidence type="ECO:0000256" key="5">
    <source>
        <dbReference type="ARBA" id="ARBA00022832"/>
    </source>
</evidence>
<gene>
    <name evidence="14" type="ORF">KTO63_17895</name>
</gene>
<evidence type="ECO:0000259" key="13">
    <source>
        <dbReference type="Pfam" id="PF00487"/>
    </source>
</evidence>
<evidence type="ECO:0000256" key="8">
    <source>
        <dbReference type="ARBA" id="ARBA00023004"/>
    </source>
</evidence>
<dbReference type="PANTHER" id="PTHR11351:SF31">
    <property type="entry name" value="DESATURASE 1, ISOFORM A-RELATED"/>
    <property type="match status" value="1"/>
</dbReference>
<keyword evidence="7 14" id="KW-0560">Oxidoreductase</keyword>
<keyword evidence="11" id="KW-0275">Fatty acid biosynthesis</keyword>
<proteinExistence type="inferred from homology"/>
<keyword evidence="9" id="KW-0443">Lipid metabolism</keyword>
<evidence type="ECO:0000256" key="2">
    <source>
        <dbReference type="ARBA" id="ARBA00008749"/>
    </source>
</evidence>
<feature type="transmembrane region" description="Helical" evidence="12">
    <location>
        <begin position="197"/>
        <end position="216"/>
    </location>
</feature>
<comment type="caution">
    <text evidence="14">The sequence shown here is derived from an EMBL/GenBank/DDBJ whole genome shotgun (WGS) entry which is preliminary data.</text>
</comment>
<dbReference type="GO" id="GO:0016020">
    <property type="term" value="C:membrane"/>
    <property type="evidence" value="ECO:0007669"/>
    <property type="project" value="UniProtKB-SubCell"/>
</dbReference>
<feature type="domain" description="Fatty acid desaturase" evidence="13">
    <location>
        <begin position="73"/>
        <end position="293"/>
    </location>
</feature>
<dbReference type="RefSeq" id="WP_217792884.1">
    <property type="nucleotide sequence ID" value="NZ_JAHSPG010000014.1"/>
</dbReference>
<evidence type="ECO:0000256" key="3">
    <source>
        <dbReference type="ARBA" id="ARBA00022516"/>
    </source>
</evidence>
<reference evidence="14" key="1">
    <citation type="submission" date="2021-06" db="EMBL/GenBank/DDBJ databases">
        <authorList>
            <person name="Huq M.A."/>
        </authorList>
    </citation>
    <scope>NUCLEOTIDE SEQUENCE</scope>
    <source>
        <strain evidence="14">MAH-26</strain>
    </source>
</reference>
<evidence type="ECO:0000313" key="14">
    <source>
        <dbReference type="EMBL" id="MBV4359046.1"/>
    </source>
</evidence>
<protein>
    <submittedName>
        <fullName evidence="14">Fatty acid desaturase</fullName>
        <ecNumber evidence="14">1.14.19.-</ecNumber>
    </submittedName>
</protein>
<feature type="transmembrane region" description="Helical" evidence="12">
    <location>
        <begin position="47"/>
        <end position="67"/>
    </location>
</feature>
<dbReference type="EC" id="1.14.19.-" evidence="14"/>
<dbReference type="InterPro" id="IPR005804">
    <property type="entry name" value="FA_desaturase_dom"/>
</dbReference>
<keyword evidence="4 12" id="KW-0812">Transmembrane</keyword>
<feature type="transmembrane region" description="Helical" evidence="12">
    <location>
        <begin position="222"/>
        <end position="244"/>
    </location>
</feature>
<evidence type="ECO:0000256" key="9">
    <source>
        <dbReference type="ARBA" id="ARBA00023098"/>
    </source>
</evidence>
<feature type="transmembrane region" description="Helical" evidence="12">
    <location>
        <begin position="73"/>
        <end position="95"/>
    </location>
</feature>
<evidence type="ECO:0000256" key="11">
    <source>
        <dbReference type="ARBA" id="ARBA00023160"/>
    </source>
</evidence>
<dbReference type="GO" id="GO:0006633">
    <property type="term" value="P:fatty acid biosynthetic process"/>
    <property type="evidence" value="ECO:0007669"/>
    <property type="project" value="UniProtKB-KW"/>
</dbReference>
<evidence type="ECO:0000256" key="4">
    <source>
        <dbReference type="ARBA" id="ARBA00022692"/>
    </source>
</evidence>
<dbReference type="EMBL" id="JAHSPG010000014">
    <property type="protein sequence ID" value="MBV4359046.1"/>
    <property type="molecule type" value="Genomic_DNA"/>
</dbReference>
<evidence type="ECO:0000256" key="1">
    <source>
        <dbReference type="ARBA" id="ARBA00004141"/>
    </source>
</evidence>
<sequence>MAFIDKILRKPSYGWQNENQELIVPTKAQLFNETLSRLNIFKSRKNWISLQTIVMIVCMVPFLFLFITQYFSWQLMIVVVLYSVIVMGTHGTIWFHRYCTHKAYKFSHPLWRFLTQHMVVKTLAEEIYVVSHHVHHSTSDQPGDPYNSRGGLWYCMLAEFNHQRVSPDLSEEEFSKVTRFMQHTGVKLNSFKQYRKWGSVGHPLYTIASWLLNWIFWYTLLYFIGGNALACAIFSSTLLWFIFVRAFNYTGHAKGKEKHIDGLDFDRSNLSVNQTRPGIFTGEWHNNHHLYPGSARAGFLSYQIDPAWIFIFCMYKVGVVSSFHDSKKEFLKKYVLTTNKI</sequence>
<keyword evidence="15" id="KW-1185">Reference proteome</keyword>